<accession>A0AAV4QY51</accession>
<proteinExistence type="predicted"/>
<dbReference type="Proteomes" id="UP001054837">
    <property type="component" value="Unassembled WGS sequence"/>
</dbReference>
<keyword evidence="2" id="KW-1185">Reference proteome</keyword>
<protein>
    <submittedName>
        <fullName evidence="1">Uncharacterized protein</fullName>
    </submittedName>
</protein>
<evidence type="ECO:0000313" key="2">
    <source>
        <dbReference type="Proteomes" id="UP001054837"/>
    </source>
</evidence>
<dbReference type="AlphaFoldDB" id="A0AAV4QY51"/>
<reference evidence="1 2" key="1">
    <citation type="submission" date="2021-06" db="EMBL/GenBank/DDBJ databases">
        <title>Caerostris darwini draft genome.</title>
        <authorList>
            <person name="Kono N."/>
            <person name="Arakawa K."/>
        </authorList>
    </citation>
    <scope>NUCLEOTIDE SEQUENCE [LARGE SCALE GENOMIC DNA]</scope>
</reference>
<organism evidence="1 2">
    <name type="scientific">Caerostris darwini</name>
    <dbReference type="NCBI Taxonomy" id="1538125"/>
    <lineage>
        <taxon>Eukaryota</taxon>
        <taxon>Metazoa</taxon>
        <taxon>Ecdysozoa</taxon>
        <taxon>Arthropoda</taxon>
        <taxon>Chelicerata</taxon>
        <taxon>Arachnida</taxon>
        <taxon>Araneae</taxon>
        <taxon>Araneomorphae</taxon>
        <taxon>Entelegynae</taxon>
        <taxon>Araneoidea</taxon>
        <taxon>Araneidae</taxon>
        <taxon>Caerostris</taxon>
    </lineage>
</organism>
<comment type="caution">
    <text evidence="1">The sequence shown here is derived from an EMBL/GenBank/DDBJ whole genome shotgun (WGS) entry which is preliminary data.</text>
</comment>
<evidence type="ECO:0000313" key="1">
    <source>
        <dbReference type="EMBL" id="GIY14415.1"/>
    </source>
</evidence>
<gene>
    <name evidence="1" type="ORF">CDAR_63721</name>
</gene>
<sequence length="109" mass="12478">MEETPKPLLQNSVKSSYSVLEDFSKGNFLLNRRARRVNFVHRKRFEKCGEILLKESDPATFPKGIICGIDNVRRDGWLSLRGIETNSDLEDSTALEFGDSWNSTVEDVR</sequence>
<name>A0AAV4QY51_9ARAC</name>
<dbReference type="EMBL" id="BPLQ01005362">
    <property type="protein sequence ID" value="GIY14415.1"/>
    <property type="molecule type" value="Genomic_DNA"/>
</dbReference>